<dbReference type="EMBL" id="BAAAXZ010000028">
    <property type="protein sequence ID" value="GAA2914247.1"/>
    <property type="molecule type" value="Genomic_DNA"/>
</dbReference>
<gene>
    <name evidence="1" type="ORF">GCM10020221_07450</name>
</gene>
<organism evidence="1 2">
    <name type="scientific">Streptomyces thioluteus</name>
    <dbReference type="NCBI Taxonomy" id="66431"/>
    <lineage>
        <taxon>Bacteria</taxon>
        <taxon>Bacillati</taxon>
        <taxon>Actinomycetota</taxon>
        <taxon>Actinomycetes</taxon>
        <taxon>Kitasatosporales</taxon>
        <taxon>Streptomycetaceae</taxon>
        <taxon>Streptomyces</taxon>
    </lineage>
</organism>
<evidence type="ECO:0000313" key="1">
    <source>
        <dbReference type="EMBL" id="GAA2914247.1"/>
    </source>
</evidence>
<comment type="caution">
    <text evidence="1">The sequence shown here is derived from an EMBL/GenBank/DDBJ whole genome shotgun (WGS) entry which is preliminary data.</text>
</comment>
<dbReference type="Proteomes" id="UP001501102">
    <property type="component" value="Unassembled WGS sequence"/>
</dbReference>
<protein>
    <submittedName>
        <fullName evidence="1">Uncharacterized protein</fullName>
    </submittedName>
</protein>
<proteinExistence type="predicted"/>
<keyword evidence="2" id="KW-1185">Reference proteome</keyword>
<sequence length="66" mass="7177">MASDSAEDHVRFIVTGIFDADKLDAKREQDRAEAERAARLAKSQALLAAGIPSSPELLERAAPRRS</sequence>
<evidence type="ECO:0000313" key="2">
    <source>
        <dbReference type="Proteomes" id="UP001501102"/>
    </source>
</evidence>
<reference evidence="2" key="1">
    <citation type="journal article" date="2019" name="Int. J. Syst. Evol. Microbiol.">
        <title>The Global Catalogue of Microorganisms (GCM) 10K type strain sequencing project: providing services to taxonomists for standard genome sequencing and annotation.</title>
        <authorList>
            <consortium name="The Broad Institute Genomics Platform"/>
            <consortium name="The Broad Institute Genome Sequencing Center for Infectious Disease"/>
            <person name="Wu L."/>
            <person name="Ma J."/>
        </authorList>
    </citation>
    <scope>NUCLEOTIDE SEQUENCE [LARGE SCALE GENOMIC DNA]</scope>
    <source>
        <strain evidence="2">JCM 4087</strain>
    </source>
</reference>
<accession>A0ABP6IYM0</accession>
<dbReference type="RefSeq" id="WP_344960872.1">
    <property type="nucleotide sequence ID" value="NZ_BAAAXZ010000028.1"/>
</dbReference>
<name>A0ABP6IYM0_STRTU</name>